<dbReference type="AlphaFoldDB" id="A0A1J1ITP9"/>
<accession>A0A1J1ITP9</accession>
<name>A0A1J1ITP9_9DIPT</name>
<dbReference type="Proteomes" id="UP000183832">
    <property type="component" value="Unassembled WGS sequence"/>
</dbReference>
<protein>
    <submittedName>
        <fullName evidence="1">CLUMA_CG015997, isoform A</fullName>
    </submittedName>
</protein>
<sequence>MFSATCGYQTAKICLKTCVCVNITSHQQQLLLNIDETLEKQNEASSLEQNITKKKDGEKK</sequence>
<dbReference type="EMBL" id="CVRI01000058">
    <property type="protein sequence ID" value="CRL02956.1"/>
    <property type="molecule type" value="Genomic_DNA"/>
</dbReference>
<evidence type="ECO:0000313" key="1">
    <source>
        <dbReference type="EMBL" id="CRL02956.1"/>
    </source>
</evidence>
<gene>
    <name evidence="1" type="ORF">CLUMA_CG015997</name>
</gene>
<evidence type="ECO:0000313" key="2">
    <source>
        <dbReference type="Proteomes" id="UP000183832"/>
    </source>
</evidence>
<proteinExistence type="predicted"/>
<reference evidence="1 2" key="1">
    <citation type="submission" date="2015-04" db="EMBL/GenBank/DDBJ databases">
        <authorList>
            <person name="Syromyatnikov M.Y."/>
            <person name="Popov V.N."/>
        </authorList>
    </citation>
    <scope>NUCLEOTIDE SEQUENCE [LARGE SCALE GENOMIC DNA]</scope>
</reference>
<keyword evidence="2" id="KW-1185">Reference proteome</keyword>
<organism evidence="1 2">
    <name type="scientific">Clunio marinus</name>
    <dbReference type="NCBI Taxonomy" id="568069"/>
    <lineage>
        <taxon>Eukaryota</taxon>
        <taxon>Metazoa</taxon>
        <taxon>Ecdysozoa</taxon>
        <taxon>Arthropoda</taxon>
        <taxon>Hexapoda</taxon>
        <taxon>Insecta</taxon>
        <taxon>Pterygota</taxon>
        <taxon>Neoptera</taxon>
        <taxon>Endopterygota</taxon>
        <taxon>Diptera</taxon>
        <taxon>Nematocera</taxon>
        <taxon>Chironomoidea</taxon>
        <taxon>Chironomidae</taxon>
        <taxon>Clunio</taxon>
    </lineage>
</organism>